<dbReference type="Gene3D" id="3.50.50.60">
    <property type="entry name" value="FAD/NAD(P)-binding domain"/>
    <property type="match status" value="1"/>
</dbReference>
<evidence type="ECO:0000313" key="5">
    <source>
        <dbReference type="EMBL" id="MCX2525142.1"/>
    </source>
</evidence>
<dbReference type="InterPro" id="IPR050641">
    <property type="entry name" value="RIFMO-like"/>
</dbReference>
<evidence type="ECO:0000256" key="1">
    <source>
        <dbReference type="ARBA" id="ARBA00022630"/>
    </source>
</evidence>
<sequence length="421" mass="46571">MRTQVVIIGAGPSGLLLGQLLDRQGIDAVIVEHRSEAHVLSRIRAGVLEDGMTSLLKEAGVGQRLMDEGMVHGGFAIAHHDQLRRVDVAHYTQGRHVTVYGQTEVTRDLMEARRASGALSLYEASEVRLHDIDSDAPSVTLVHQGETLHIECDYIAGCDGAHGVSRRSIPQDRLSLFEKVYPFGWLGLMSDTPPVHEELIYARHADGFALCSMRSSTRSRYYVQVNADEKVEDWSDDRFWSTLSHRLPAEVGEALVTGPSIEKSIAPLRSQVTEPMQYGRLFLVGDAAHIVPPTGAKGLNLAASDVSVLYRILVQVYHHGRKDLVPSYSPTCLDRVWKAVRFSWWMTNTLHSFPEDDGFAQRMKDIELSYMLDSVAGLASIAENYVGLPYGELLSSEVVNKFSSPNYPQEPLTAKKVCSGS</sequence>
<dbReference type="Gene3D" id="3.30.9.10">
    <property type="entry name" value="D-Amino Acid Oxidase, subunit A, domain 2"/>
    <property type="match status" value="1"/>
</dbReference>
<evidence type="ECO:0000256" key="2">
    <source>
        <dbReference type="ARBA" id="ARBA00022827"/>
    </source>
</evidence>
<protein>
    <recommendedName>
        <fullName evidence="3">4-hydroxybenzoate 3-monooxygenase</fullName>
        <ecNumber evidence="3">1.14.13.2</ecNumber>
    </recommendedName>
</protein>
<accession>A0AA42CUY5</accession>
<name>A0AA42CUY5_9GAMM</name>
<keyword evidence="5" id="KW-0560">Oxidoreductase</keyword>
<dbReference type="Pfam" id="PF01494">
    <property type="entry name" value="FAD_binding_3"/>
    <property type="match status" value="1"/>
</dbReference>
<dbReference type="SUPFAM" id="SSF51905">
    <property type="entry name" value="FAD/NAD(P)-binding domain"/>
    <property type="match status" value="1"/>
</dbReference>
<dbReference type="GO" id="GO:0018659">
    <property type="term" value="F:4-hydroxybenzoate 3-monooxygenase activity"/>
    <property type="evidence" value="ECO:0007669"/>
    <property type="project" value="UniProtKB-UniRule"/>
</dbReference>
<comment type="caution">
    <text evidence="5">The sequence shown here is derived from an EMBL/GenBank/DDBJ whole genome shotgun (WGS) entry which is preliminary data.</text>
</comment>
<keyword evidence="1" id="KW-0285">Flavoprotein</keyword>
<dbReference type="AlphaFoldDB" id="A0AA42CUY5"/>
<dbReference type="GO" id="GO:0043639">
    <property type="term" value="P:benzoate catabolic process"/>
    <property type="evidence" value="ECO:0007669"/>
    <property type="project" value="InterPro"/>
</dbReference>
<dbReference type="InterPro" id="IPR012733">
    <property type="entry name" value="HB_mOase"/>
</dbReference>
<evidence type="ECO:0000259" key="4">
    <source>
        <dbReference type="Pfam" id="PF01494"/>
    </source>
</evidence>
<feature type="domain" description="FAD-binding" evidence="4">
    <location>
        <begin position="2"/>
        <end position="343"/>
    </location>
</feature>
<keyword evidence="6" id="KW-1185">Reference proteome</keyword>
<dbReference type="RefSeq" id="WP_265896703.1">
    <property type="nucleotide sequence ID" value="NZ_JAPIVE010000004.1"/>
</dbReference>
<dbReference type="NCBIfam" id="TIGR02360">
    <property type="entry name" value="pbenz_hydroxyl"/>
    <property type="match status" value="1"/>
</dbReference>
<dbReference type="NCBIfam" id="NF006091">
    <property type="entry name" value="PRK08243.1"/>
    <property type="match status" value="1"/>
</dbReference>
<dbReference type="GO" id="GO:0071949">
    <property type="term" value="F:FAD binding"/>
    <property type="evidence" value="ECO:0007669"/>
    <property type="project" value="InterPro"/>
</dbReference>
<gene>
    <name evidence="5" type="primary">pobA</name>
    <name evidence="5" type="ORF">OQ287_12900</name>
</gene>
<reference evidence="5" key="1">
    <citation type="submission" date="2022-11" db="EMBL/GenBank/DDBJ databases">
        <title>Larsenimonas rhizosphaerae sp. nov., isolated from a tidal mudflat.</title>
        <authorList>
            <person name="Lee S.D."/>
            <person name="Kim I.S."/>
        </authorList>
    </citation>
    <scope>NUCLEOTIDE SEQUENCE</scope>
    <source>
        <strain evidence="5">GH2-1</strain>
    </source>
</reference>
<dbReference type="EC" id="1.14.13.2" evidence="3"/>
<proteinExistence type="predicted"/>
<dbReference type="Proteomes" id="UP001165678">
    <property type="component" value="Unassembled WGS sequence"/>
</dbReference>
<keyword evidence="2" id="KW-0274">FAD</keyword>
<evidence type="ECO:0000256" key="3">
    <source>
        <dbReference type="NCBIfam" id="TIGR02360"/>
    </source>
</evidence>
<dbReference type="InterPro" id="IPR036188">
    <property type="entry name" value="FAD/NAD-bd_sf"/>
</dbReference>
<dbReference type="InterPro" id="IPR002938">
    <property type="entry name" value="FAD-bd"/>
</dbReference>
<dbReference type="SUPFAM" id="SSF54373">
    <property type="entry name" value="FAD-linked reductases, C-terminal domain"/>
    <property type="match status" value="1"/>
</dbReference>
<dbReference type="PANTHER" id="PTHR43004:SF3">
    <property type="entry name" value="P-HYDROXYBENZOATE HYDROXYLASE"/>
    <property type="match status" value="1"/>
</dbReference>
<dbReference type="PANTHER" id="PTHR43004">
    <property type="entry name" value="TRK SYSTEM POTASSIUM UPTAKE PROTEIN"/>
    <property type="match status" value="1"/>
</dbReference>
<organism evidence="5 6">
    <name type="scientific">Larsenimonas rhizosphaerae</name>
    <dbReference type="NCBI Taxonomy" id="2944682"/>
    <lineage>
        <taxon>Bacteria</taxon>
        <taxon>Pseudomonadati</taxon>
        <taxon>Pseudomonadota</taxon>
        <taxon>Gammaproteobacteria</taxon>
        <taxon>Oceanospirillales</taxon>
        <taxon>Halomonadaceae</taxon>
        <taxon>Larsenimonas</taxon>
    </lineage>
</organism>
<dbReference type="PRINTS" id="PR00420">
    <property type="entry name" value="RNGMNOXGNASE"/>
</dbReference>
<dbReference type="EMBL" id="JAPIVE010000004">
    <property type="protein sequence ID" value="MCX2525142.1"/>
    <property type="molecule type" value="Genomic_DNA"/>
</dbReference>
<evidence type="ECO:0000313" key="6">
    <source>
        <dbReference type="Proteomes" id="UP001165678"/>
    </source>
</evidence>